<keyword evidence="4" id="KW-1185">Reference proteome</keyword>
<organism evidence="3 4">
    <name type="scientific">Actinokineospora cianjurensis</name>
    <dbReference type="NCBI Taxonomy" id="585224"/>
    <lineage>
        <taxon>Bacteria</taxon>
        <taxon>Bacillati</taxon>
        <taxon>Actinomycetota</taxon>
        <taxon>Actinomycetes</taxon>
        <taxon>Pseudonocardiales</taxon>
        <taxon>Pseudonocardiaceae</taxon>
        <taxon>Actinokineospora</taxon>
    </lineage>
</organism>
<comment type="caution">
    <text evidence="3">The sequence shown here is derived from an EMBL/GenBank/DDBJ whole genome shotgun (WGS) entry which is preliminary data.</text>
</comment>
<dbReference type="SUPFAM" id="SSF52172">
    <property type="entry name" value="CheY-like"/>
    <property type="match status" value="1"/>
</dbReference>
<evidence type="ECO:0000313" key="4">
    <source>
        <dbReference type="Proteomes" id="UP000282454"/>
    </source>
</evidence>
<name>A0A421B9T6_9PSEU</name>
<accession>A0A421B9T6</accession>
<feature type="modified residue" description="4-aspartylphosphate" evidence="1">
    <location>
        <position position="135"/>
    </location>
</feature>
<dbReference type="InterPro" id="IPR001789">
    <property type="entry name" value="Sig_transdc_resp-reg_receiver"/>
</dbReference>
<reference evidence="3 4" key="1">
    <citation type="submission" date="2018-10" db="EMBL/GenBank/DDBJ databases">
        <title>Genomic Encyclopedia of Archaeal and Bacterial Type Strains, Phase II (KMG-II): from individual species to whole genera.</title>
        <authorList>
            <person name="Goeker M."/>
        </authorList>
    </citation>
    <scope>NUCLEOTIDE SEQUENCE [LARGE SCALE GENOMIC DNA]</scope>
    <source>
        <strain evidence="3 4">DSM 45657</strain>
    </source>
</reference>
<protein>
    <recommendedName>
        <fullName evidence="2">Response regulatory domain-containing protein</fullName>
    </recommendedName>
</protein>
<dbReference type="GO" id="GO:0000160">
    <property type="term" value="P:phosphorelay signal transduction system"/>
    <property type="evidence" value="ECO:0007669"/>
    <property type="project" value="InterPro"/>
</dbReference>
<feature type="domain" description="Response regulatory" evidence="2">
    <location>
        <begin position="86"/>
        <end position="193"/>
    </location>
</feature>
<dbReference type="InterPro" id="IPR011006">
    <property type="entry name" value="CheY-like_superfamily"/>
</dbReference>
<dbReference type="EMBL" id="RCDD01000001">
    <property type="protein sequence ID" value="RLK61087.1"/>
    <property type="molecule type" value="Genomic_DNA"/>
</dbReference>
<evidence type="ECO:0000259" key="2">
    <source>
        <dbReference type="PROSITE" id="PS50110"/>
    </source>
</evidence>
<gene>
    <name evidence="3" type="ORF">CLV68_1602</name>
</gene>
<dbReference type="OrthoDB" id="88903at2"/>
<proteinExistence type="predicted"/>
<dbReference type="PROSITE" id="PS50110">
    <property type="entry name" value="RESPONSE_REGULATORY"/>
    <property type="match status" value="1"/>
</dbReference>
<dbReference type="RefSeq" id="WP_121389806.1">
    <property type="nucleotide sequence ID" value="NZ_RCDD01000001.1"/>
</dbReference>
<evidence type="ECO:0000313" key="3">
    <source>
        <dbReference type="EMBL" id="RLK61087.1"/>
    </source>
</evidence>
<dbReference type="Proteomes" id="UP000282454">
    <property type="component" value="Unassembled WGS sequence"/>
</dbReference>
<dbReference type="AlphaFoldDB" id="A0A421B9T6"/>
<keyword evidence="1" id="KW-0597">Phosphoprotein</keyword>
<dbReference type="Gene3D" id="3.40.50.2300">
    <property type="match status" value="1"/>
</dbReference>
<sequence>MDTVAVVALVVGAVVIVVLGVLLGRAHAKGANVEAGISVADLFSLNVKLTAAEVAQASTAVAAAATERSGQAAAAREIARTQTTARILWVDDNPDNNVRETIALERLGKFIVKATSTDAALLYLDELDVAVVITDLHRGEDPDAGRELARLVGDRVPVIVYTANAWAAGEVDGAVAVLDLPWDLLDVIQRVVG</sequence>
<evidence type="ECO:0000256" key="1">
    <source>
        <dbReference type="PROSITE-ProRule" id="PRU00169"/>
    </source>
</evidence>